<sequence>MMTPASWYAYEEVFQGGKFSFHKPVPGFRIDAVFSDGRIGDYHDSGTRHGKCLVQYRSGMFSKQSFGRQFAQAARQRHLGPPYALEQCDECSCGYRLVRNPWDLIMYAVQIQIYDAVNGRLARTRLYGDLFGRGDRIGLALTRCGGYGTAEKTVDPNDPADSTIRVSKTRLVEVWLPTMTDEGAPVPSGVAQKIRDRYGVTVRTIKGQLADFQGVPDLPTPEDWSVYLEAVRESHAEWLRYIELYGVTAARALYEGQGQANG</sequence>
<evidence type="ECO:0000313" key="2">
    <source>
        <dbReference type="Proteomes" id="UP000078292"/>
    </source>
</evidence>
<gene>
    <name evidence="1" type="ORF">A6F49_02930</name>
</gene>
<dbReference type="EMBL" id="LXEY01000003">
    <property type="protein sequence ID" value="OAV63123.1"/>
    <property type="molecule type" value="Genomic_DNA"/>
</dbReference>
<reference evidence="1 2" key="1">
    <citation type="submission" date="2016-04" db="EMBL/GenBank/DDBJ databases">
        <title>First whole genome shotgun sequence of the bacterium Enteractinococcus sp. strain UASWS1574.</title>
        <authorList>
            <person name="Crovadore J."/>
            <person name="Chablais R."/>
            <person name="Lefort F."/>
        </authorList>
    </citation>
    <scope>NUCLEOTIDE SEQUENCE [LARGE SCALE GENOMIC DNA]</scope>
    <source>
        <strain evidence="1 2">UASWS1574</strain>
    </source>
</reference>
<dbReference type="AlphaFoldDB" id="A0A1B7M3E9"/>
<keyword evidence="2" id="KW-1185">Reference proteome</keyword>
<protein>
    <submittedName>
        <fullName evidence="1">Uncharacterized protein</fullName>
    </submittedName>
</protein>
<name>A0A1B7M3E9_9MICC</name>
<evidence type="ECO:0000313" key="1">
    <source>
        <dbReference type="EMBL" id="OAV63123.1"/>
    </source>
</evidence>
<proteinExistence type="predicted"/>
<dbReference type="STRING" id="1837282.A6F49_02930"/>
<organism evidence="1 2">
    <name type="scientific">Enteractinococcus helveticum</name>
    <dbReference type="NCBI Taxonomy" id="1837282"/>
    <lineage>
        <taxon>Bacteria</taxon>
        <taxon>Bacillati</taxon>
        <taxon>Actinomycetota</taxon>
        <taxon>Actinomycetes</taxon>
        <taxon>Micrococcales</taxon>
        <taxon>Micrococcaceae</taxon>
    </lineage>
</organism>
<accession>A0A1B7M3E9</accession>
<comment type="caution">
    <text evidence="1">The sequence shown here is derived from an EMBL/GenBank/DDBJ whole genome shotgun (WGS) entry which is preliminary data.</text>
</comment>
<dbReference type="Proteomes" id="UP000078292">
    <property type="component" value="Unassembled WGS sequence"/>
</dbReference>